<name>A0A0E9W5I1_ANGAN</name>
<dbReference type="AlphaFoldDB" id="A0A0E9W5I1"/>
<reference evidence="1" key="2">
    <citation type="journal article" date="2015" name="Fish Shellfish Immunol.">
        <title>Early steps in the European eel (Anguilla anguilla)-Vibrio vulnificus interaction in the gills: Role of the RtxA13 toxin.</title>
        <authorList>
            <person name="Callol A."/>
            <person name="Pajuelo D."/>
            <person name="Ebbesson L."/>
            <person name="Teles M."/>
            <person name="MacKenzie S."/>
            <person name="Amaro C."/>
        </authorList>
    </citation>
    <scope>NUCLEOTIDE SEQUENCE</scope>
</reference>
<dbReference type="EMBL" id="GBXM01023001">
    <property type="protein sequence ID" value="JAH85576.1"/>
    <property type="molecule type" value="Transcribed_RNA"/>
</dbReference>
<evidence type="ECO:0000313" key="1">
    <source>
        <dbReference type="EMBL" id="JAH85576.1"/>
    </source>
</evidence>
<proteinExistence type="predicted"/>
<protein>
    <submittedName>
        <fullName evidence="1">Uncharacterized protein</fullName>
    </submittedName>
</protein>
<reference evidence="1" key="1">
    <citation type="submission" date="2014-11" db="EMBL/GenBank/DDBJ databases">
        <authorList>
            <person name="Amaro Gonzalez C."/>
        </authorList>
    </citation>
    <scope>NUCLEOTIDE SEQUENCE</scope>
</reference>
<sequence>MSGTGFQTSHAENVDFNMLDMFF</sequence>
<accession>A0A0E9W5I1</accession>
<organism evidence="1">
    <name type="scientific">Anguilla anguilla</name>
    <name type="common">European freshwater eel</name>
    <name type="synonym">Muraena anguilla</name>
    <dbReference type="NCBI Taxonomy" id="7936"/>
    <lineage>
        <taxon>Eukaryota</taxon>
        <taxon>Metazoa</taxon>
        <taxon>Chordata</taxon>
        <taxon>Craniata</taxon>
        <taxon>Vertebrata</taxon>
        <taxon>Euteleostomi</taxon>
        <taxon>Actinopterygii</taxon>
        <taxon>Neopterygii</taxon>
        <taxon>Teleostei</taxon>
        <taxon>Anguilliformes</taxon>
        <taxon>Anguillidae</taxon>
        <taxon>Anguilla</taxon>
    </lineage>
</organism>